<gene>
    <name evidence="4" type="ORF">BZL54_29670</name>
</gene>
<dbReference type="Pfam" id="PF17990">
    <property type="entry name" value="LodA_N"/>
    <property type="match status" value="1"/>
</dbReference>
<dbReference type="AlphaFoldDB" id="A0A2A4F4K2"/>
<dbReference type="Pfam" id="PF18417">
    <property type="entry name" value="LodA_C"/>
    <property type="match status" value="1"/>
</dbReference>
<dbReference type="GO" id="GO:0031640">
    <property type="term" value="P:killing of cells of another organism"/>
    <property type="evidence" value="ECO:0007669"/>
    <property type="project" value="InterPro"/>
</dbReference>
<sequence>MSKISVLRIHPAIGMARVGNSEEYYIAPETSAGLSTEASTSITGGLPIKPDTENTTITSSDLRDAEGRLKRQAARFRIVLSEQDTDPYNQYPMYSGTEIKIGSIVAGKTVIDIVWTVHLANKKANCWRLEPLKNDGLAGLPAYEGGKRPELRNLDFGSDPNSKDRLRKLVIDAGPRAIKASQTTTIKFDKFGTASYGSTNEFKKIKSLPNYPKSFPASDAVNPLLNNSTVAPPSGSNPITTLGEMTTDRYGRLLVMGGYGRACGFDAQGNANPDEPLNHDVDNDNWLDDTSDGPVSAFLVFNDGSTRVVDSDAWVVSTDPSYAPQIRNVVTLWDDIFTTWTEKFQLNPTLYRLKNYQQSYLPKFDDEILPILQAAELQRWSTNLPWNTPGGSDFHRVDSLKESPSATFSQIRNPNDPNQALENNYLMPLSLGDSQKSFLTLTTLQYFLVEQWANKRYSNDKPKMLGLGEALDKTVLTNCLGGRLGPGIDMTFIVRDPNLYKADWTNDPNTPPKMAPKIGPFRINARKFDYSAATKAEPFLSVGYIPLDPDHKEIEPGDLGKFMAIPWHTDYNSCATHLPDPNPDGNTNLYWSWPAQRPVAVYTYDDLAAVKGQSNPPATLPDYQRYSVRGEGTWAGTADMVGRYQQRKGILVNWDKIGFVIQGPAIRGYDSKICRENWYVEVESRFEKDYSNKVYPWPSQEIDPPPTSNT</sequence>
<evidence type="ECO:0000313" key="5">
    <source>
        <dbReference type="Proteomes" id="UP000217994"/>
    </source>
</evidence>
<feature type="domain" description="L-Lysine epsilon oxidase N-terminal" evidence="2">
    <location>
        <begin position="10"/>
        <end position="316"/>
    </location>
</feature>
<dbReference type="EMBL" id="MTZU01000093">
    <property type="protein sequence ID" value="PCE27289.1"/>
    <property type="molecule type" value="Genomic_DNA"/>
</dbReference>
<dbReference type="RefSeq" id="WP_084906464.1">
    <property type="nucleotide sequence ID" value="NZ_CP020737.1"/>
</dbReference>
<feature type="region of interest" description="Disordered" evidence="1">
    <location>
        <begin position="36"/>
        <end position="58"/>
    </location>
</feature>
<dbReference type="InterPro" id="IPR041173">
    <property type="entry name" value="LodA_C"/>
</dbReference>
<evidence type="ECO:0000259" key="2">
    <source>
        <dbReference type="Pfam" id="PF17990"/>
    </source>
</evidence>
<comment type="caution">
    <text evidence="4">The sequence shown here is derived from an EMBL/GenBank/DDBJ whole genome shotgun (WGS) entry which is preliminary data.</text>
</comment>
<feature type="domain" description="L-lysine epsilon oxidase C-terminal" evidence="3">
    <location>
        <begin position="429"/>
        <end position="579"/>
    </location>
</feature>
<evidence type="ECO:0008006" key="6">
    <source>
        <dbReference type="Google" id="ProtNLM"/>
    </source>
</evidence>
<name>A0A2A4F4K2_9BURK</name>
<evidence type="ECO:0000313" key="4">
    <source>
        <dbReference type="EMBL" id="PCE27289.1"/>
    </source>
</evidence>
<dbReference type="GeneID" id="69000360"/>
<dbReference type="InterPro" id="IPR041168">
    <property type="entry name" value="LodA_N"/>
</dbReference>
<dbReference type="CDD" id="cd14732">
    <property type="entry name" value="LodA"/>
    <property type="match status" value="1"/>
</dbReference>
<dbReference type="Proteomes" id="UP000217994">
    <property type="component" value="Unassembled WGS sequence"/>
</dbReference>
<protein>
    <recommendedName>
        <fullName evidence="6">L-lysine 6-oxidase</fullName>
    </recommendedName>
</protein>
<evidence type="ECO:0000259" key="3">
    <source>
        <dbReference type="Pfam" id="PF18417"/>
    </source>
</evidence>
<dbReference type="GO" id="GO:1900191">
    <property type="term" value="P:negative regulation of single-species biofilm formation"/>
    <property type="evidence" value="ECO:0007669"/>
    <property type="project" value="InterPro"/>
</dbReference>
<evidence type="ECO:0000256" key="1">
    <source>
        <dbReference type="SAM" id="MobiDB-lite"/>
    </source>
</evidence>
<dbReference type="GO" id="GO:0033736">
    <property type="term" value="F:L-lysine 6-oxidase activity"/>
    <property type="evidence" value="ECO:0007669"/>
    <property type="project" value="InterPro"/>
</dbReference>
<proteinExistence type="predicted"/>
<organism evidence="4 5">
    <name type="scientific">Burkholderia ubonensis subsp. mesacidophila</name>
    <dbReference type="NCBI Taxonomy" id="265293"/>
    <lineage>
        <taxon>Bacteria</taxon>
        <taxon>Pseudomonadati</taxon>
        <taxon>Pseudomonadota</taxon>
        <taxon>Betaproteobacteria</taxon>
        <taxon>Burkholderiales</taxon>
        <taxon>Burkholderiaceae</taxon>
        <taxon>Burkholderia</taxon>
        <taxon>Burkholderia cepacia complex</taxon>
    </lineage>
</organism>
<dbReference type="InterPro" id="IPR033797">
    <property type="entry name" value="LodA"/>
</dbReference>
<accession>A0A2A4F4K2</accession>
<reference evidence="4 5" key="1">
    <citation type="submission" date="2017-01" db="EMBL/GenBank/DDBJ databases">
        <title>Whole-Genome Shotgun Sequencing of Two beta-Proteobacterial Species in Search of the Bulgecin Biosynthetic Cluster.</title>
        <authorList>
            <person name="Horsman M.E."/>
            <person name="Marous D.R."/>
            <person name="Li R."/>
            <person name="Oliver R.A."/>
            <person name="Byun B."/>
            <person name="Emrich S.J."/>
            <person name="Boggess B."/>
            <person name="Townsend C.A."/>
            <person name="Mobashery S."/>
        </authorList>
    </citation>
    <scope>NUCLEOTIDE SEQUENCE [LARGE SCALE GENOMIC DNA]</scope>
    <source>
        <strain evidence="4 5">ATCC 31433</strain>
    </source>
</reference>